<reference evidence="1 2" key="1">
    <citation type="submission" date="2017-05" db="EMBL/GenBank/DDBJ databases">
        <authorList>
            <person name="Song R."/>
            <person name="Chenine A.L."/>
            <person name="Ruprecht R.M."/>
        </authorList>
    </citation>
    <scope>NUCLEOTIDE SEQUENCE [LARGE SCALE GENOMIC DNA]</scope>
    <source>
        <strain evidence="1">SW32</strain>
    </source>
</reference>
<evidence type="ECO:0000313" key="2">
    <source>
        <dbReference type="Proteomes" id="UP000194457"/>
    </source>
</evidence>
<dbReference type="EMBL" id="CP021358">
    <property type="protein sequence ID" value="ART62769.1"/>
    <property type="molecule type" value="Genomic_DNA"/>
</dbReference>
<dbReference type="OrthoDB" id="6181469at2"/>
<name>A0A240UP19_9GAMM</name>
<accession>A0A240UP19</accession>
<dbReference type="AlphaFoldDB" id="A0A240UP19"/>
<dbReference type="KEGG" id="kma:B9H00_06640"/>
<dbReference type="Proteomes" id="UP000194457">
    <property type="component" value="Chromosome"/>
</dbReference>
<organism evidence="1 2">
    <name type="scientific">Kushneria marisflavi</name>
    <dbReference type="NCBI Taxonomy" id="157779"/>
    <lineage>
        <taxon>Bacteria</taxon>
        <taxon>Pseudomonadati</taxon>
        <taxon>Pseudomonadota</taxon>
        <taxon>Gammaproteobacteria</taxon>
        <taxon>Oceanospirillales</taxon>
        <taxon>Halomonadaceae</taxon>
        <taxon>Kushneria</taxon>
    </lineage>
</organism>
<evidence type="ECO:0000313" key="1">
    <source>
        <dbReference type="EMBL" id="ART62769.1"/>
    </source>
</evidence>
<protein>
    <submittedName>
        <fullName evidence="1">Uncharacterized protein</fullName>
    </submittedName>
</protein>
<sequence length="233" mass="26592">MLSSLSSLWQWITENAATFSGITSVGMLIIWAVYLQLLLHNFRMQRRPQIIINCGKGRDINSVCLFSNMSKQSVFIDLVMARITTSKTQWLCNVTDVVDDSGQPVNIARHEEGRDINLHEFTRQGPMTSGDYMEAGTFGNMIRQAGFARGIELDDHHGMPGDDELVAVEISLIAIFGAEKHQIGARRTFHIQSADDGRILLVPDDARTEQFKTRRHRRILQRWRRELEDVPNR</sequence>
<gene>
    <name evidence="1" type="ORF">B9H00_06640</name>
</gene>
<keyword evidence="2" id="KW-1185">Reference proteome</keyword>
<proteinExistence type="predicted"/>
<dbReference type="RefSeq" id="WP_086900000.1">
    <property type="nucleotide sequence ID" value="NZ_CP021358.1"/>
</dbReference>